<evidence type="ECO:0000313" key="2">
    <source>
        <dbReference type="EMBL" id="TGK13828.1"/>
    </source>
</evidence>
<dbReference type="EMBL" id="RQET01000001">
    <property type="protein sequence ID" value="TGK13828.1"/>
    <property type="molecule type" value="Genomic_DNA"/>
</dbReference>
<evidence type="ECO:0000313" key="3">
    <source>
        <dbReference type="Proteomes" id="UP000298458"/>
    </source>
</evidence>
<proteinExistence type="predicted"/>
<name>A0A4R9GJE7_9LEPT</name>
<dbReference type="AlphaFoldDB" id="A0A4R9GJE7"/>
<organism evidence="2 3">
    <name type="scientific">Leptospira fletcheri</name>
    <dbReference type="NCBI Taxonomy" id="2484981"/>
    <lineage>
        <taxon>Bacteria</taxon>
        <taxon>Pseudomonadati</taxon>
        <taxon>Spirochaetota</taxon>
        <taxon>Spirochaetia</taxon>
        <taxon>Leptospirales</taxon>
        <taxon>Leptospiraceae</taxon>
        <taxon>Leptospira</taxon>
    </lineage>
</organism>
<keyword evidence="1" id="KW-0812">Transmembrane</keyword>
<dbReference type="OrthoDB" id="332349at2"/>
<evidence type="ECO:0008006" key="4">
    <source>
        <dbReference type="Google" id="ProtNLM"/>
    </source>
</evidence>
<feature type="transmembrane region" description="Helical" evidence="1">
    <location>
        <begin position="48"/>
        <end position="72"/>
    </location>
</feature>
<sequence>MESTEFSREQHRELDSLRAVLRNTGVVLFLLSGALAFGTLFTEGSGKIVVSASIAVLTFILGILAYSASVSFRRTLALEGKDPEQLLYALKDLRLFLLWFGWIVVGLFLFSFFGAFAILLS</sequence>
<feature type="transmembrane region" description="Helical" evidence="1">
    <location>
        <begin position="93"/>
        <end position="120"/>
    </location>
</feature>
<keyword evidence="1" id="KW-1133">Transmembrane helix</keyword>
<keyword evidence="3" id="KW-1185">Reference proteome</keyword>
<dbReference type="Proteomes" id="UP000298458">
    <property type="component" value="Unassembled WGS sequence"/>
</dbReference>
<accession>A0A4R9GJE7</accession>
<dbReference type="RefSeq" id="WP_135766170.1">
    <property type="nucleotide sequence ID" value="NZ_RQET01000001.1"/>
</dbReference>
<feature type="transmembrane region" description="Helical" evidence="1">
    <location>
        <begin position="20"/>
        <end position="42"/>
    </location>
</feature>
<keyword evidence="1" id="KW-0472">Membrane</keyword>
<gene>
    <name evidence="2" type="ORF">EHO60_00265</name>
</gene>
<reference evidence="2" key="1">
    <citation type="journal article" date="2019" name="PLoS Negl. Trop. Dis.">
        <title>Revisiting the worldwide diversity of Leptospira species in the environment.</title>
        <authorList>
            <person name="Vincent A.T."/>
            <person name="Schiettekatte O."/>
            <person name="Bourhy P."/>
            <person name="Veyrier F.J."/>
            <person name="Picardeau M."/>
        </authorList>
    </citation>
    <scope>NUCLEOTIDE SEQUENCE [LARGE SCALE GENOMIC DNA]</scope>
    <source>
        <strain evidence="2">SSW15</strain>
    </source>
</reference>
<protein>
    <recommendedName>
        <fullName evidence="4">DUF202 domain-containing protein</fullName>
    </recommendedName>
</protein>
<comment type="caution">
    <text evidence="2">The sequence shown here is derived from an EMBL/GenBank/DDBJ whole genome shotgun (WGS) entry which is preliminary data.</text>
</comment>
<evidence type="ECO:0000256" key="1">
    <source>
        <dbReference type="SAM" id="Phobius"/>
    </source>
</evidence>